<dbReference type="Proteomes" id="UP000485058">
    <property type="component" value="Unassembled WGS sequence"/>
</dbReference>
<gene>
    <name evidence="1" type="ORF">HaLaN_23495</name>
</gene>
<protein>
    <submittedName>
        <fullName evidence="1">Uncharacterized protein</fullName>
    </submittedName>
</protein>
<name>A0A6A0A1E4_HAELA</name>
<feature type="non-terminal residue" evidence="1">
    <location>
        <position position="1"/>
    </location>
</feature>
<dbReference type="InterPro" id="IPR021883">
    <property type="entry name" value="LPA1-like"/>
</dbReference>
<keyword evidence="2" id="KW-1185">Reference proteome</keyword>
<dbReference type="EMBL" id="BLLF01002836">
    <property type="protein sequence ID" value="GFH25516.1"/>
    <property type="molecule type" value="Genomic_DNA"/>
</dbReference>
<dbReference type="Pfam" id="PF11998">
    <property type="entry name" value="DUF3493"/>
    <property type="match status" value="1"/>
</dbReference>
<comment type="caution">
    <text evidence="1">The sequence shown here is derived from an EMBL/GenBank/DDBJ whole genome shotgun (WGS) entry which is preliminary data.</text>
</comment>
<reference evidence="1 2" key="1">
    <citation type="submission" date="2020-02" db="EMBL/GenBank/DDBJ databases">
        <title>Draft genome sequence of Haematococcus lacustris strain NIES-144.</title>
        <authorList>
            <person name="Morimoto D."/>
            <person name="Nakagawa S."/>
            <person name="Yoshida T."/>
            <person name="Sawayama S."/>
        </authorList>
    </citation>
    <scope>NUCLEOTIDE SEQUENCE [LARGE SCALE GENOMIC DNA]</scope>
    <source>
        <strain evidence="1 2">NIES-144</strain>
    </source>
</reference>
<sequence>VAFIISLPQLVGALGGAPGALELTDVLTNLGINGAAVVGCGLLIKEDLKVSVMRG</sequence>
<dbReference type="AlphaFoldDB" id="A0A6A0A1E4"/>
<organism evidence="1 2">
    <name type="scientific">Haematococcus lacustris</name>
    <name type="common">Green alga</name>
    <name type="synonym">Haematococcus pluvialis</name>
    <dbReference type="NCBI Taxonomy" id="44745"/>
    <lineage>
        <taxon>Eukaryota</taxon>
        <taxon>Viridiplantae</taxon>
        <taxon>Chlorophyta</taxon>
        <taxon>core chlorophytes</taxon>
        <taxon>Chlorophyceae</taxon>
        <taxon>CS clade</taxon>
        <taxon>Chlamydomonadales</taxon>
        <taxon>Haematococcaceae</taxon>
        <taxon>Haematococcus</taxon>
    </lineage>
</organism>
<proteinExistence type="predicted"/>
<evidence type="ECO:0000313" key="2">
    <source>
        <dbReference type="Proteomes" id="UP000485058"/>
    </source>
</evidence>
<evidence type="ECO:0000313" key="1">
    <source>
        <dbReference type="EMBL" id="GFH25516.1"/>
    </source>
</evidence>
<accession>A0A6A0A1E4</accession>